<gene>
    <name evidence="1" type="ORF">F6J89_08990</name>
</gene>
<sequence>MNQDPEIRRLLDVMPASGRMLTKVVSKPQQTTVVETPFPLPWSRERPIYINFDLWRRLPRAQRDLLILRAVSWLVGIRWFKPDLYQGVVLVGMLGSIVELAQGDAVGVVVAMGLSSIAGSQIWRATRSSESELNADAAAIKCALRRGYTETEAAEYLLSSIEAVAQLEGRYELNFTELIRSQNLRAIAGISPVGVPEKVRQKSKSQF</sequence>
<dbReference type="AlphaFoldDB" id="A0A6B3NCH1"/>
<name>A0A6B3NCH1_9CYAN</name>
<dbReference type="Pfam" id="PF11780">
    <property type="entry name" value="DUF3318"/>
    <property type="match status" value="1"/>
</dbReference>
<organism evidence="1">
    <name type="scientific">Symploca sp. SIO1C4</name>
    <dbReference type="NCBI Taxonomy" id="2607765"/>
    <lineage>
        <taxon>Bacteria</taxon>
        <taxon>Bacillati</taxon>
        <taxon>Cyanobacteriota</taxon>
        <taxon>Cyanophyceae</taxon>
        <taxon>Coleofasciculales</taxon>
        <taxon>Coleofasciculaceae</taxon>
        <taxon>Symploca</taxon>
    </lineage>
</organism>
<accession>A0A6B3NCH1</accession>
<reference evidence="1" key="1">
    <citation type="submission" date="2019-11" db="EMBL/GenBank/DDBJ databases">
        <title>Genomic insights into an expanded diversity of filamentous marine cyanobacteria reveals the extraordinary biosynthetic potential of Moorea and Okeania.</title>
        <authorList>
            <person name="Ferreira Leao T."/>
            <person name="Wang M."/>
            <person name="Moss N."/>
            <person name="Da Silva R."/>
            <person name="Sanders J."/>
            <person name="Nurk S."/>
            <person name="Gurevich A."/>
            <person name="Humphrey G."/>
            <person name="Reher R."/>
            <person name="Zhu Q."/>
            <person name="Belda-Ferre P."/>
            <person name="Glukhov E."/>
            <person name="Rex R."/>
            <person name="Dorrestein P.C."/>
            <person name="Knight R."/>
            <person name="Pevzner P."/>
            <person name="Gerwick W.H."/>
            <person name="Gerwick L."/>
        </authorList>
    </citation>
    <scope>NUCLEOTIDE SEQUENCE</scope>
    <source>
        <strain evidence="1">SIO1C4</strain>
    </source>
</reference>
<dbReference type="EMBL" id="JAAHFQ010000131">
    <property type="protein sequence ID" value="NER27754.1"/>
    <property type="molecule type" value="Genomic_DNA"/>
</dbReference>
<proteinExistence type="predicted"/>
<dbReference type="InterPro" id="IPR021751">
    <property type="entry name" value="DUF3318"/>
</dbReference>
<comment type="caution">
    <text evidence="1">The sequence shown here is derived from an EMBL/GenBank/DDBJ whole genome shotgun (WGS) entry which is preliminary data.</text>
</comment>
<protein>
    <submittedName>
        <fullName evidence="1">DUF3318 domain-containing protein</fullName>
    </submittedName>
</protein>
<evidence type="ECO:0000313" key="1">
    <source>
        <dbReference type="EMBL" id="NER27754.1"/>
    </source>
</evidence>